<comment type="function">
    <text evidence="3">Antitoxin component of a type II toxin-antitoxin (TA) system.</text>
</comment>
<evidence type="ECO:0000313" key="4">
    <source>
        <dbReference type="EMBL" id="BAD85098.1"/>
    </source>
</evidence>
<evidence type="ECO:0000256" key="1">
    <source>
        <dbReference type="ARBA" id="ARBA00006615"/>
    </source>
</evidence>
<dbReference type="Pfam" id="PF01954">
    <property type="entry name" value="AF2212-like"/>
    <property type="match status" value="1"/>
</dbReference>
<dbReference type="EnsemblBacteria" id="BAD85098">
    <property type="protein sequence ID" value="BAD85098"/>
    <property type="gene ID" value="TK0909"/>
</dbReference>
<dbReference type="eggNOG" id="arCOG03880">
    <property type="taxonomic scope" value="Archaea"/>
</dbReference>
<dbReference type="GeneID" id="78447424"/>
<dbReference type="InParanoid" id="Q5JI76"/>
<dbReference type="Gene3D" id="4.10.1150.10">
    <property type="entry name" value="AF2212/PG0164-like"/>
    <property type="match status" value="1"/>
</dbReference>
<dbReference type="InterPro" id="IPR008203">
    <property type="entry name" value="AF2212-like"/>
</dbReference>
<dbReference type="PhylomeDB" id="Q5JI76"/>
<sequence length="68" mass="7950">MRLGIKAVYRNGVFKPLEKVELPEGIEVEVVIRKAGPILKKYSGVLKKSEYDWEAEYYEYIEERARGD</sequence>
<dbReference type="PATRIC" id="fig|69014.16.peg.888"/>
<comment type="similarity">
    <text evidence="1 3">Belongs to the UPF0165 family.</text>
</comment>
<name>Q5JI76_THEKO</name>
<dbReference type="InterPro" id="IPR024069">
    <property type="entry name" value="AF2212-like_dom_sf"/>
</dbReference>
<keyword evidence="2 3" id="KW-1277">Toxin-antitoxin system</keyword>
<gene>
    <name evidence="4" type="ordered locus">TK0909</name>
</gene>
<protein>
    <recommendedName>
        <fullName evidence="3">Antitoxin</fullName>
    </recommendedName>
</protein>
<evidence type="ECO:0000256" key="3">
    <source>
        <dbReference type="RuleBase" id="RU368051"/>
    </source>
</evidence>
<organism evidence="4 5">
    <name type="scientific">Thermococcus kodakarensis (strain ATCC BAA-918 / JCM 12380 / KOD1)</name>
    <name type="common">Pyrococcus kodakaraensis (strain KOD1)</name>
    <dbReference type="NCBI Taxonomy" id="69014"/>
    <lineage>
        <taxon>Archaea</taxon>
        <taxon>Methanobacteriati</taxon>
        <taxon>Methanobacteriota</taxon>
        <taxon>Thermococci</taxon>
        <taxon>Thermococcales</taxon>
        <taxon>Thermococcaceae</taxon>
        <taxon>Thermococcus</taxon>
    </lineage>
</organism>
<evidence type="ECO:0000256" key="2">
    <source>
        <dbReference type="ARBA" id="ARBA00022649"/>
    </source>
</evidence>
<dbReference type="SUPFAM" id="SSF141694">
    <property type="entry name" value="AF2212/PG0164-like"/>
    <property type="match status" value="1"/>
</dbReference>
<dbReference type="KEGG" id="tko:TK0909"/>
<dbReference type="Proteomes" id="UP000000536">
    <property type="component" value="Chromosome"/>
</dbReference>
<dbReference type="EMBL" id="AP006878">
    <property type="protein sequence ID" value="BAD85098.1"/>
    <property type="molecule type" value="Genomic_DNA"/>
</dbReference>
<dbReference type="RefSeq" id="WP_011249860.1">
    <property type="nucleotide sequence ID" value="NC_006624.1"/>
</dbReference>
<reference evidence="4 5" key="1">
    <citation type="journal article" date="2005" name="Genome Res.">
        <title>Complete genome sequence of the hyperthermophilic archaeon Thermococcus kodakaraensis KOD1 and comparison with Pyrococcus genomes.</title>
        <authorList>
            <person name="Fukui T."/>
            <person name="Atomi H."/>
            <person name="Kanai T."/>
            <person name="Matsumi R."/>
            <person name="Fujiwara S."/>
            <person name="Imanaka T."/>
        </authorList>
    </citation>
    <scope>NUCLEOTIDE SEQUENCE [LARGE SCALE GENOMIC DNA]</scope>
    <source>
        <strain evidence="5">ATCC BAA-918 / JCM 12380 / KOD1</strain>
    </source>
</reference>
<proteinExistence type="inferred from homology"/>
<dbReference type="STRING" id="69014.TK0909"/>
<dbReference type="AlphaFoldDB" id="Q5JI76"/>
<evidence type="ECO:0000313" key="5">
    <source>
        <dbReference type="Proteomes" id="UP000000536"/>
    </source>
</evidence>
<dbReference type="HOGENOM" id="CLU_200885_1_0_2"/>
<keyword evidence="5" id="KW-1185">Reference proteome</keyword>
<accession>Q5JI76</accession>